<dbReference type="EMBL" id="AP024563">
    <property type="protein sequence ID" value="BCU06816.1"/>
    <property type="molecule type" value="Genomic_DNA"/>
</dbReference>
<dbReference type="Proteomes" id="UP000680679">
    <property type="component" value="Chromosome"/>
</dbReference>
<protein>
    <recommendedName>
        <fullName evidence="3">HicA protein</fullName>
    </recommendedName>
</protein>
<organism evidence="1 2">
    <name type="scientific">Allochromatium tepidum</name>
    <dbReference type="NCBI Taxonomy" id="553982"/>
    <lineage>
        <taxon>Bacteria</taxon>
        <taxon>Pseudomonadati</taxon>
        <taxon>Pseudomonadota</taxon>
        <taxon>Gammaproteobacteria</taxon>
        <taxon>Chromatiales</taxon>
        <taxon>Chromatiaceae</taxon>
        <taxon>Allochromatium</taxon>
    </lineage>
</organism>
<accession>A0ABN6GA43</accession>
<keyword evidence="2" id="KW-1185">Reference proteome</keyword>
<sequence>MNSTHRKTLEAIFATPVNGNLPWRKIEALLLALGADKHEGSGSAVTFFLNGQRADFHRPHPQKEALKYRVKAVRELLEHAGFKP</sequence>
<evidence type="ECO:0008006" key="3">
    <source>
        <dbReference type="Google" id="ProtNLM"/>
    </source>
</evidence>
<proteinExistence type="predicted"/>
<gene>
    <name evidence="1" type="ORF">Atep_14930</name>
</gene>
<evidence type="ECO:0000313" key="2">
    <source>
        <dbReference type="Proteomes" id="UP000680679"/>
    </source>
</evidence>
<dbReference type="InterPro" id="IPR012933">
    <property type="entry name" value="HicA_mRNA_interferase"/>
</dbReference>
<name>A0ABN6GA43_9GAMM</name>
<dbReference type="Pfam" id="PF07927">
    <property type="entry name" value="HicA_toxin"/>
    <property type="match status" value="1"/>
</dbReference>
<evidence type="ECO:0000313" key="1">
    <source>
        <dbReference type="EMBL" id="BCU06816.1"/>
    </source>
</evidence>
<reference evidence="1 2" key="1">
    <citation type="submission" date="2021-04" db="EMBL/GenBank/DDBJ databases">
        <title>Complete genome sequencing of Allochromatium tepidum strain NZ.</title>
        <authorList>
            <person name="Tsukatani Y."/>
            <person name="Mori H."/>
        </authorList>
    </citation>
    <scope>NUCLEOTIDE SEQUENCE [LARGE SCALE GENOMIC DNA]</scope>
    <source>
        <strain evidence="1 2">NZ</strain>
    </source>
</reference>
<dbReference type="RefSeq" id="WP_213381289.1">
    <property type="nucleotide sequence ID" value="NZ_AP024563.1"/>
</dbReference>